<comment type="subunit">
    <text evidence="11">Oligomer of 12 subunits arranged in the form of two hexagons.</text>
</comment>
<evidence type="ECO:0000256" key="1">
    <source>
        <dbReference type="ARBA" id="ARBA00009897"/>
    </source>
</evidence>
<reference evidence="15" key="2">
    <citation type="submission" date="2021-04" db="EMBL/GenBank/DDBJ databases">
        <authorList>
            <person name="Gilroy R."/>
        </authorList>
    </citation>
    <scope>NUCLEOTIDE SEQUENCE</scope>
    <source>
        <strain evidence="15">378</strain>
    </source>
</reference>
<dbReference type="PANTHER" id="PTHR43407">
    <property type="entry name" value="GLUTAMINE SYNTHETASE"/>
    <property type="match status" value="1"/>
</dbReference>
<keyword evidence="6 12" id="KW-0067">ATP-binding</keyword>
<feature type="binding site" evidence="7">
    <location>
        <position position="132"/>
    </location>
    <ligand>
        <name>Mg(2+)</name>
        <dbReference type="ChEBI" id="CHEBI:18420"/>
        <label>1</label>
    </ligand>
</feature>
<keyword evidence="11" id="KW-0963">Cytoplasm</keyword>
<feature type="binding site" evidence="5">
    <location>
        <position position="323"/>
    </location>
    <ligand>
        <name>L-glutamate</name>
        <dbReference type="ChEBI" id="CHEBI:29985"/>
    </ligand>
</feature>
<dbReference type="EC" id="6.3.1.2" evidence="2 12"/>
<evidence type="ECO:0000256" key="10">
    <source>
        <dbReference type="RuleBase" id="RU000384"/>
    </source>
</evidence>
<dbReference type="Pfam" id="PF00120">
    <property type="entry name" value="Gln-synt_C"/>
    <property type="match status" value="1"/>
</dbReference>
<evidence type="ECO:0000256" key="2">
    <source>
        <dbReference type="ARBA" id="ARBA00012937"/>
    </source>
</evidence>
<comment type="cofactor">
    <cofactor evidence="7">
        <name>Mg(2+)</name>
        <dbReference type="ChEBI" id="CHEBI:18420"/>
    </cofactor>
    <text evidence="7">Binds 2 Mg(2+) ions per subunit.</text>
</comment>
<evidence type="ECO:0000313" key="16">
    <source>
        <dbReference type="Proteomes" id="UP000733611"/>
    </source>
</evidence>
<evidence type="ECO:0000256" key="6">
    <source>
        <dbReference type="PIRSR" id="PIRSR604809-2"/>
    </source>
</evidence>
<feature type="binding site" evidence="5">
    <location>
        <position position="361"/>
    </location>
    <ligand>
        <name>L-glutamate</name>
        <dbReference type="ChEBI" id="CHEBI:29985"/>
    </ligand>
</feature>
<dbReference type="PROSITE" id="PS00182">
    <property type="entry name" value="GLNA_ADENYLATION"/>
    <property type="match status" value="1"/>
</dbReference>
<keyword evidence="8" id="KW-0597">Phosphoprotein</keyword>
<dbReference type="SUPFAM" id="SSF55931">
    <property type="entry name" value="Glutamine synthetase/guanido kinase"/>
    <property type="match status" value="1"/>
</dbReference>
<dbReference type="EMBL" id="JAHLFE010000153">
    <property type="protein sequence ID" value="MBU3844699.1"/>
    <property type="molecule type" value="Genomic_DNA"/>
</dbReference>
<evidence type="ECO:0000256" key="4">
    <source>
        <dbReference type="ARBA" id="ARBA00049436"/>
    </source>
</evidence>
<evidence type="ECO:0000256" key="11">
    <source>
        <dbReference type="RuleBase" id="RU000387"/>
    </source>
</evidence>
<gene>
    <name evidence="15" type="primary">glnA</name>
    <name evidence="15" type="ORF">H9847_07540</name>
</gene>
<keyword evidence="12 15" id="KW-0436">Ligase</keyword>
<dbReference type="PROSITE" id="PS00181">
    <property type="entry name" value="GLNA_ATP"/>
    <property type="match status" value="1"/>
</dbReference>
<dbReference type="GO" id="GO:0046872">
    <property type="term" value="F:metal ion binding"/>
    <property type="evidence" value="ECO:0007669"/>
    <property type="project" value="UniProtKB-KW"/>
</dbReference>
<dbReference type="PROSITE" id="PS51987">
    <property type="entry name" value="GS_CATALYTIC"/>
    <property type="match status" value="1"/>
</dbReference>
<keyword evidence="6 12" id="KW-0547">Nucleotide-binding</keyword>
<dbReference type="InterPro" id="IPR004809">
    <property type="entry name" value="Gln_synth_I"/>
</dbReference>
<dbReference type="PROSITE" id="PS51986">
    <property type="entry name" value="GS_BETA_GRASP"/>
    <property type="match status" value="1"/>
</dbReference>
<evidence type="ECO:0000256" key="12">
    <source>
        <dbReference type="RuleBase" id="RU004356"/>
    </source>
</evidence>
<dbReference type="Pfam" id="PF03951">
    <property type="entry name" value="Gln-synt_N"/>
    <property type="match status" value="1"/>
</dbReference>
<feature type="binding site" evidence="7">
    <location>
        <position position="359"/>
    </location>
    <ligand>
        <name>Mg(2+)</name>
        <dbReference type="ChEBI" id="CHEBI:18420"/>
        <label>1</label>
    </ligand>
</feature>
<comment type="caution">
    <text evidence="15">The sequence shown here is derived from an EMBL/GenBank/DDBJ whole genome shotgun (WGS) entry which is preliminary data.</text>
</comment>
<dbReference type="Gene3D" id="3.10.20.70">
    <property type="entry name" value="Glutamine synthetase, N-terminal domain"/>
    <property type="match status" value="1"/>
</dbReference>
<dbReference type="InterPro" id="IPR008147">
    <property type="entry name" value="Gln_synt_N"/>
</dbReference>
<comment type="catalytic activity">
    <reaction evidence="4 12">
        <text>L-glutamate + NH4(+) + ATP = L-glutamine + ADP + phosphate + H(+)</text>
        <dbReference type="Rhea" id="RHEA:16169"/>
        <dbReference type="ChEBI" id="CHEBI:15378"/>
        <dbReference type="ChEBI" id="CHEBI:28938"/>
        <dbReference type="ChEBI" id="CHEBI:29985"/>
        <dbReference type="ChEBI" id="CHEBI:30616"/>
        <dbReference type="ChEBI" id="CHEBI:43474"/>
        <dbReference type="ChEBI" id="CHEBI:58359"/>
        <dbReference type="ChEBI" id="CHEBI:456216"/>
        <dbReference type="EC" id="6.3.1.2"/>
    </reaction>
</comment>
<dbReference type="InterPro" id="IPR027303">
    <property type="entry name" value="Gln_synth_gly_rich_site"/>
</dbReference>
<feature type="binding site" evidence="6">
    <location>
        <position position="209"/>
    </location>
    <ligand>
        <name>ATP</name>
        <dbReference type="ChEBI" id="CHEBI:30616"/>
    </ligand>
</feature>
<dbReference type="GO" id="GO:0004356">
    <property type="term" value="F:glutamine synthetase activity"/>
    <property type="evidence" value="ECO:0007669"/>
    <property type="project" value="UniProtKB-EC"/>
</dbReference>
<dbReference type="SUPFAM" id="SSF54368">
    <property type="entry name" value="Glutamine synthetase, N-terminal domain"/>
    <property type="match status" value="1"/>
</dbReference>
<name>A0A948TGX1_9GAMM</name>
<evidence type="ECO:0000259" key="14">
    <source>
        <dbReference type="PROSITE" id="PS51987"/>
    </source>
</evidence>
<proteinExistence type="inferred from homology"/>
<evidence type="ECO:0000256" key="3">
    <source>
        <dbReference type="ARBA" id="ARBA00021364"/>
    </source>
</evidence>
<sequence>MDFAAIQDLIKQHDVKYADLRFTNTKGKEQHITLPINLITESFFSDGKLFDGSSMPGWCTINKSDMLLMPIDGDVYLDPFFDVPTLIIRCDILDPQTLGGYEKDPRSIARRAENFMREMGVGDDALFGPELEFYMFDSIRFEHDMSGCMVKIEDYEAAWNSGRNYEHRPNLGHRPMVQGGYFPVPPVDSSQNIRTAMCETLKLFGMEPEAHHHEVGTAGQNEIATKFNTLTRKADEVMNYKYVVQNVADRHHKTATFMPKPMRGEAGSGMHCHISIVKDGNNIFAGNQYGGLSQDAIYFIGGIIKHAKSLNAFTNPSTNSYKRLVPHFEAPVLLAYSASNRSAAIRIPHAVNPKTAHIEVRFPDGLANPYLAFAAMLMAGLDGILNKIHPGDPLDKNLYDLPPEELTGIPQVADSLGEALQALREDHDYLLEGGVFSEEAINAYIALKDEEVSLVRNTPHPTEFELYYSL</sequence>
<dbReference type="Proteomes" id="UP000733611">
    <property type="component" value="Unassembled WGS sequence"/>
</dbReference>
<dbReference type="GO" id="GO:0005524">
    <property type="term" value="F:ATP binding"/>
    <property type="evidence" value="ECO:0007669"/>
    <property type="project" value="UniProtKB-KW"/>
</dbReference>
<evidence type="ECO:0000256" key="8">
    <source>
        <dbReference type="PIRSR" id="PIRSR604809-50"/>
    </source>
</evidence>
<dbReference type="PROSITE" id="PS00180">
    <property type="entry name" value="GLNA_1"/>
    <property type="match status" value="1"/>
</dbReference>
<feature type="modified residue" description="O-AMP-tyrosine" evidence="8">
    <location>
        <position position="399"/>
    </location>
</feature>
<feature type="binding site" evidence="7">
    <location>
        <position position="271"/>
    </location>
    <ligand>
        <name>Mg(2+)</name>
        <dbReference type="ChEBI" id="CHEBI:18420"/>
        <label>1</label>
    </ligand>
</feature>
<feature type="binding site" evidence="5">
    <location>
        <position position="329"/>
    </location>
    <ligand>
        <name>L-glutamate</name>
        <dbReference type="ChEBI" id="CHEBI:29985"/>
    </ligand>
</feature>
<reference evidence="15" key="1">
    <citation type="journal article" date="2021" name="PeerJ">
        <title>Extensive microbial diversity within the chicken gut microbiome revealed by metagenomics and culture.</title>
        <authorList>
            <person name="Gilroy R."/>
            <person name="Ravi A."/>
            <person name="Getino M."/>
            <person name="Pursley I."/>
            <person name="Horton D.L."/>
            <person name="Alikhan N.F."/>
            <person name="Baker D."/>
            <person name="Gharbi K."/>
            <person name="Hall N."/>
            <person name="Watson M."/>
            <person name="Adriaenssens E.M."/>
            <person name="Foster-Nyarko E."/>
            <person name="Jarju S."/>
            <person name="Secka A."/>
            <person name="Antonio M."/>
            <person name="Oren A."/>
            <person name="Chaudhuri R.R."/>
            <person name="La Ragione R."/>
            <person name="Hildebrand F."/>
            <person name="Pallen M.J."/>
        </authorList>
    </citation>
    <scope>NUCLEOTIDE SEQUENCE</scope>
    <source>
        <strain evidence="15">378</strain>
    </source>
</reference>
<evidence type="ECO:0000256" key="5">
    <source>
        <dbReference type="PIRSR" id="PIRSR604809-1"/>
    </source>
</evidence>
<keyword evidence="7" id="KW-0460">Magnesium</keyword>
<feature type="binding site" evidence="7">
    <location>
        <position position="130"/>
    </location>
    <ligand>
        <name>Mg(2+)</name>
        <dbReference type="ChEBI" id="CHEBI:18420"/>
        <label>1</label>
    </ligand>
</feature>
<accession>A0A948TGX1</accession>
<dbReference type="InterPro" id="IPR001637">
    <property type="entry name" value="Gln_synth_I_adenylation_site"/>
</dbReference>
<dbReference type="GO" id="GO:0006542">
    <property type="term" value="P:glutamine biosynthetic process"/>
    <property type="evidence" value="ECO:0007669"/>
    <property type="project" value="InterPro"/>
</dbReference>
<dbReference type="NCBIfam" id="TIGR00653">
    <property type="entry name" value="GlnA"/>
    <property type="match status" value="1"/>
</dbReference>
<evidence type="ECO:0000259" key="13">
    <source>
        <dbReference type="PROSITE" id="PS51986"/>
    </source>
</evidence>
<dbReference type="GO" id="GO:0005737">
    <property type="term" value="C:cytoplasm"/>
    <property type="evidence" value="ECO:0007669"/>
    <property type="project" value="UniProtKB-SubCell"/>
</dbReference>
<evidence type="ECO:0000256" key="7">
    <source>
        <dbReference type="PIRSR" id="PIRSR604809-3"/>
    </source>
</evidence>
<feature type="binding site" evidence="5">
    <location>
        <position position="341"/>
    </location>
    <ligand>
        <name>L-glutamate</name>
        <dbReference type="ChEBI" id="CHEBI:29985"/>
    </ligand>
</feature>
<feature type="binding site" evidence="6">
    <location>
        <begin position="273"/>
        <end position="275"/>
    </location>
    <ligand>
        <name>ATP</name>
        <dbReference type="ChEBI" id="CHEBI:30616"/>
    </ligand>
</feature>
<dbReference type="InterPro" id="IPR036651">
    <property type="entry name" value="Gln_synt_N_sf"/>
</dbReference>
<feature type="binding site" evidence="6">
    <location>
        <position position="341"/>
    </location>
    <ligand>
        <name>ATP</name>
        <dbReference type="ChEBI" id="CHEBI:30616"/>
    </ligand>
</feature>
<dbReference type="GO" id="GO:0019740">
    <property type="term" value="P:nitrogen utilization"/>
    <property type="evidence" value="ECO:0007669"/>
    <property type="project" value="TreeGrafter"/>
</dbReference>
<dbReference type="InterPro" id="IPR008146">
    <property type="entry name" value="Gln_synth_cat_dom"/>
</dbReference>
<evidence type="ECO:0000256" key="9">
    <source>
        <dbReference type="PROSITE-ProRule" id="PRU01330"/>
    </source>
</evidence>
<organism evidence="15 16">
    <name type="scientific">Candidatus Anaerobiospirillum pullicola</name>
    <dbReference type="NCBI Taxonomy" id="2838451"/>
    <lineage>
        <taxon>Bacteria</taxon>
        <taxon>Pseudomonadati</taxon>
        <taxon>Pseudomonadota</taxon>
        <taxon>Gammaproteobacteria</taxon>
        <taxon>Aeromonadales</taxon>
        <taxon>Succinivibrionaceae</taxon>
        <taxon>Anaerobiospirillum</taxon>
    </lineage>
</organism>
<comment type="similarity">
    <text evidence="1 9 10">Belongs to the glutamine synthetase family.</text>
</comment>
<dbReference type="GO" id="GO:0016020">
    <property type="term" value="C:membrane"/>
    <property type="evidence" value="ECO:0007669"/>
    <property type="project" value="TreeGrafter"/>
</dbReference>
<feature type="binding site" evidence="7">
    <location>
        <position position="222"/>
    </location>
    <ligand>
        <name>Mg(2+)</name>
        <dbReference type="ChEBI" id="CHEBI:18420"/>
        <label>1</label>
    </ligand>
</feature>
<feature type="domain" description="GS catalytic" evidence="14">
    <location>
        <begin position="105"/>
        <end position="470"/>
    </location>
</feature>
<feature type="binding site" evidence="7">
    <location>
        <position position="214"/>
    </location>
    <ligand>
        <name>Mg(2+)</name>
        <dbReference type="ChEBI" id="CHEBI:18420"/>
        <label>1</label>
    </ligand>
</feature>
<dbReference type="Gene3D" id="3.30.590.10">
    <property type="entry name" value="Glutamine synthetase/guanido kinase, catalytic domain"/>
    <property type="match status" value="1"/>
</dbReference>
<feature type="domain" description="GS beta-grasp" evidence="13">
    <location>
        <begin position="13"/>
        <end position="97"/>
    </location>
</feature>
<dbReference type="InterPro" id="IPR027302">
    <property type="entry name" value="Gln_synth_N_conserv_site"/>
</dbReference>
<feature type="binding site" evidence="6">
    <location>
        <position position="354"/>
    </location>
    <ligand>
        <name>ATP</name>
        <dbReference type="ChEBI" id="CHEBI:30616"/>
    </ligand>
</feature>
<dbReference type="SMART" id="SM01230">
    <property type="entry name" value="Gln-synt_C"/>
    <property type="match status" value="1"/>
</dbReference>
<dbReference type="InterPro" id="IPR014746">
    <property type="entry name" value="Gln_synth/guanido_kin_cat_dom"/>
</dbReference>
<protein>
    <recommendedName>
        <fullName evidence="3 12">Glutamine synthetase</fullName>
        <ecNumber evidence="2 12">6.3.1.2</ecNumber>
    </recommendedName>
</protein>
<evidence type="ECO:0000313" key="15">
    <source>
        <dbReference type="EMBL" id="MBU3844699.1"/>
    </source>
</evidence>
<dbReference type="PANTHER" id="PTHR43407:SF2">
    <property type="entry name" value="GLUTAMINE SYNTHETASE"/>
    <property type="match status" value="1"/>
</dbReference>
<comment type="subcellular location">
    <subcellularLocation>
        <location evidence="11">Cytoplasm</location>
    </subcellularLocation>
</comment>
<dbReference type="FunFam" id="3.30.590.10:FF:000001">
    <property type="entry name" value="Glutamine synthetase"/>
    <property type="match status" value="1"/>
</dbReference>
<dbReference type="AlphaFoldDB" id="A0A948TGX1"/>
<keyword evidence="7" id="KW-0479">Metal-binding</keyword>